<proteinExistence type="predicted"/>
<feature type="compositionally biased region" description="Low complexity" evidence="1">
    <location>
        <begin position="83"/>
        <end position="97"/>
    </location>
</feature>
<keyword evidence="2" id="KW-0812">Transmembrane</keyword>
<evidence type="ECO:0000256" key="2">
    <source>
        <dbReference type="SAM" id="Phobius"/>
    </source>
</evidence>
<dbReference type="RefSeq" id="XP_003956596.1">
    <property type="nucleotide sequence ID" value="XM_003956547.1"/>
</dbReference>
<dbReference type="FunCoup" id="H2ASW1">
    <property type="interactions" value="38"/>
</dbReference>
<dbReference type="InParanoid" id="H2ASW1"/>
<feature type="transmembrane region" description="Helical" evidence="2">
    <location>
        <begin position="429"/>
        <end position="450"/>
    </location>
</feature>
<sequence>MNAIKEEDDIPGSPENAVFITPYMDTDRNLSSIDLNLAPPSGSQLRPFLASPTFTRANSAFYSNKEGNNSSSSIIYNPSFTFGNSNNNSNTESIPTNASSSKEHRRSVYKYIPESKLPPPPSRSRSPVKNSPSEAIIPPSNHVSKRSSVTLESPFNFPSTTMNDQRTHQQNISVSTTTRTSFRKGHRYKHSSVSMNFFQEPEVKIPLNIAKSLPIPDFNDLLQNLSWPKTHIQLALVLLQIIICSLTFQIGHYKSWSNFITLSHFITYDIIGSLAIICVETLSQFEVWFTATITLPFGLNRIDVLLSFGLAVSLCFVGLDLLFHVLEEVIVLFVENTKIDNHDEINSQIPHSHHMSSSAAADPQSLIANNFSLWYSFLAINLFISTMSLFKIFFSNKHSKLKTKNPIITITYTIYLFFYPTVFETLLDFADYFATVLIALFILIHGLTIVEWTSTILLMGFSTVALPSSLPLIDEEEEINVDSSKDRKKLLNSLPISRDLTKTNRHELFQINKDNNNDATNVKMFLKESIESLEEFKSRCDLNYEDLTIIKVNFSLFIILVKVTLKGGSNDDELKLRLAIHNCARNVLPTCETTIEIDRL</sequence>
<dbReference type="GeneID" id="13885379"/>
<protein>
    <recommendedName>
        <fullName evidence="5">Protein ZRG17</fullName>
    </recommendedName>
</protein>
<dbReference type="STRING" id="1071382.H2ASW1"/>
<keyword evidence="2" id="KW-0472">Membrane</keyword>
<reference evidence="3 4" key="1">
    <citation type="journal article" date="2011" name="Proc. Natl. Acad. Sci. U.S.A.">
        <title>Evolutionary erosion of yeast sex chromosomes by mating-type switching accidents.</title>
        <authorList>
            <person name="Gordon J.L."/>
            <person name="Armisen D."/>
            <person name="Proux-Wera E."/>
            <person name="Oheigeartaigh S.S."/>
            <person name="Byrne K.P."/>
            <person name="Wolfe K.H."/>
        </authorList>
    </citation>
    <scope>NUCLEOTIDE SEQUENCE [LARGE SCALE GENOMIC DNA]</scope>
    <source>
        <strain evidence="4">ATCC 22294 / BCRC 22015 / CBS 2517 / CECT 1963 / NBRC 1671 / NRRL Y-8276</strain>
    </source>
</reference>
<feature type="region of interest" description="Disordered" evidence="1">
    <location>
        <begin position="83"/>
        <end position="186"/>
    </location>
</feature>
<dbReference type="HOGENOM" id="CLU_423382_0_0_1"/>
<gene>
    <name evidence="3" type="primary">KAFR0C04700</name>
    <name evidence="3" type="ORF">KAFR_0C04700</name>
</gene>
<feature type="transmembrane region" description="Helical" evidence="2">
    <location>
        <begin position="406"/>
        <end position="423"/>
    </location>
</feature>
<feature type="compositionally biased region" description="Low complexity" evidence="1">
    <location>
        <begin position="123"/>
        <end position="133"/>
    </location>
</feature>
<name>H2ASW1_KAZAF</name>
<dbReference type="Proteomes" id="UP000005220">
    <property type="component" value="Chromosome 3"/>
</dbReference>
<dbReference type="KEGG" id="kaf:KAFR_0C04700"/>
<dbReference type="eggNOG" id="ENOG502QV77">
    <property type="taxonomic scope" value="Eukaryota"/>
</dbReference>
<evidence type="ECO:0000256" key="1">
    <source>
        <dbReference type="SAM" id="MobiDB-lite"/>
    </source>
</evidence>
<evidence type="ECO:0000313" key="3">
    <source>
        <dbReference type="EMBL" id="CCF57461.1"/>
    </source>
</evidence>
<feature type="transmembrane region" description="Helical" evidence="2">
    <location>
        <begin position="373"/>
        <end position="394"/>
    </location>
</feature>
<dbReference type="GO" id="GO:0005385">
    <property type="term" value="F:zinc ion transmembrane transporter activity"/>
    <property type="evidence" value="ECO:0007669"/>
    <property type="project" value="EnsemblFungi"/>
</dbReference>
<keyword evidence="2" id="KW-1133">Transmembrane helix</keyword>
<organism evidence="3 4">
    <name type="scientific">Kazachstania africana (strain ATCC 22294 / BCRC 22015 / CBS 2517 / CECT 1963 / NBRC 1671 / NRRL Y-8276)</name>
    <name type="common">Yeast</name>
    <name type="synonym">Kluyveromyces africanus</name>
    <dbReference type="NCBI Taxonomy" id="1071382"/>
    <lineage>
        <taxon>Eukaryota</taxon>
        <taxon>Fungi</taxon>
        <taxon>Dikarya</taxon>
        <taxon>Ascomycota</taxon>
        <taxon>Saccharomycotina</taxon>
        <taxon>Saccharomycetes</taxon>
        <taxon>Saccharomycetales</taxon>
        <taxon>Saccharomycetaceae</taxon>
        <taxon>Kazachstania</taxon>
    </lineage>
</organism>
<dbReference type="GO" id="GO:0005783">
    <property type="term" value="C:endoplasmic reticulum"/>
    <property type="evidence" value="ECO:0007669"/>
    <property type="project" value="EnsemblFungi"/>
</dbReference>
<keyword evidence="4" id="KW-1185">Reference proteome</keyword>
<dbReference type="EMBL" id="HE650823">
    <property type="protein sequence ID" value="CCF57461.1"/>
    <property type="molecule type" value="Genomic_DNA"/>
</dbReference>
<dbReference type="AlphaFoldDB" id="H2ASW1"/>
<feature type="transmembrane region" description="Helical" evidence="2">
    <location>
        <begin position="304"/>
        <end position="326"/>
    </location>
</feature>
<feature type="transmembrane region" description="Helical" evidence="2">
    <location>
        <begin position="265"/>
        <end position="283"/>
    </location>
</feature>
<evidence type="ECO:0000313" key="4">
    <source>
        <dbReference type="Proteomes" id="UP000005220"/>
    </source>
</evidence>
<accession>H2ASW1</accession>
<dbReference type="OrthoDB" id="5382797at2759"/>
<feature type="transmembrane region" description="Helical" evidence="2">
    <location>
        <begin position="234"/>
        <end position="253"/>
    </location>
</feature>
<feature type="compositionally biased region" description="Polar residues" evidence="1">
    <location>
        <begin position="146"/>
        <end position="180"/>
    </location>
</feature>
<evidence type="ECO:0008006" key="5">
    <source>
        <dbReference type="Google" id="ProtNLM"/>
    </source>
</evidence>